<keyword evidence="7" id="KW-1185">Reference proteome</keyword>
<evidence type="ECO:0000256" key="4">
    <source>
        <dbReference type="SAM" id="SignalP"/>
    </source>
</evidence>
<dbReference type="PROSITE" id="PS00236">
    <property type="entry name" value="NEUROTR_ION_CHANNEL"/>
    <property type="match status" value="1"/>
</dbReference>
<reference evidence="6" key="1">
    <citation type="submission" date="2021-06" db="EMBL/GenBank/DDBJ databases">
        <authorList>
            <person name="Hodson N. C."/>
            <person name="Mongue J. A."/>
            <person name="Jaron S. K."/>
        </authorList>
    </citation>
    <scope>NUCLEOTIDE SEQUENCE</scope>
</reference>
<dbReference type="AlphaFoldDB" id="A0A8J2KQC9"/>
<protein>
    <recommendedName>
        <fullName evidence="5">Neurotransmitter-gated ion-channel ligand-binding domain-containing protein</fullName>
    </recommendedName>
</protein>
<proteinExistence type="predicted"/>
<dbReference type="Proteomes" id="UP000708208">
    <property type="component" value="Unassembled WGS sequence"/>
</dbReference>
<name>A0A8J2KQC9_9HEXA</name>
<organism evidence="6 7">
    <name type="scientific">Allacma fusca</name>
    <dbReference type="NCBI Taxonomy" id="39272"/>
    <lineage>
        <taxon>Eukaryota</taxon>
        <taxon>Metazoa</taxon>
        <taxon>Ecdysozoa</taxon>
        <taxon>Arthropoda</taxon>
        <taxon>Hexapoda</taxon>
        <taxon>Collembola</taxon>
        <taxon>Symphypleona</taxon>
        <taxon>Sminthuridae</taxon>
        <taxon>Allacma</taxon>
    </lineage>
</organism>
<dbReference type="PANTHER" id="PTHR18945">
    <property type="entry name" value="NEUROTRANSMITTER GATED ION CHANNEL"/>
    <property type="match status" value="1"/>
</dbReference>
<keyword evidence="3" id="KW-0812">Transmembrane</keyword>
<dbReference type="InterPro" id="IPR006201">
    <property type="entry name" value="Neur_channel"/>
</dbReference>
<accession>A0A8J2KQC9</accession>
<keyword evidence="2 3" id="KW-0472">Membrane</keyword>
<gene>
    <name evidence="6" type="ORF">AFUS01_LOCUS29246</name>
</gene>
<comment type="subcellular location">
    <subcellularLocation>
        <location evidence="1">Membrane</location>
        <topology evidence="1">Multi-pass membrane protein</topology>
    </subcellularLocation>
</comment>
<keyword evidence="3" id="KW-1133">Transmembrane helix</keyword>
<feature type="transmembrane region" description="Helical" evidence="3">
    <location>
        <begin position="250"/>
        <end position="271"/>
    </location>
</feature>
<comment type="caution">
    <text evidence="6">The sequence shown here is derived from an EMBL/GenBank/DDBJ whole genome shotgun (WGS) entry which is preliminary data.</text>
</comment>
<evidence type="ECO:0000313" key="7">
    <source>
        <dbReference type="Proteomes" id="UP000708208"/>
    </source>
</evidence>
<feature type="transmembrane region" description="Helical" evidence="3">
    <location>
        <begin position="291"/>
        <end position="311"/>
    </location>
</feature>
<evidence type="ECO:0000313" key="6">
    <source>
        <dbReference type="EMBL" id="CAG7818765.1"/>
    </source>
</evidence>
<dbReference type="GO" id="GO:0005230">
    <property type="term" value="F:extracellular ligand-gated monoatomic ion channel activity"/>
    <property type="evidence" value="ECO:0007669"/>
    <property type="project" value="InterPro"/>
</dbReference>
<keyword evidence="4" id="KW-0732">Signal</keyword>
<feature type="signal peptide" evidence="4">
    <location>
        <begin position="1"/>
        <end position="19"/>
    </location>
</feature>
<evidence type="ECO:0000256" key="3">
    <source>
        <dbReference type="SAM" id="Phobius"/>
    </source>
</evidence>
<feature type="transmembrane region" description="Helical" evidence="3">
    <location>
        <begin position="217"/>
        <end position="238"/>
    </location>
</feature>
<feature type="chain" id="PRO_5035231480" description="Neurotransmitter-gated ion-channel ligand-binding domain-containing protein" evidence="4">
    <location>
        <begin position="20"/>
        <end position="370"/>
    </location>
</feature>
<dbReference type="OrthoDB" id="6422395at2759"/>
<dbReference type="InterPro" id="IPR018000">
    <property type="entry name" value="Neurotransmitter_ion_chnl_CS"/>
</dbReference>
<evidence type="ECO:0000256" key="2">
    <source>
        <dbReference type="ARBA" id="ARBA00023136"/>
    </source>
</evidence>
<dbReference type="GO" id="GO:0016020">
    <property type="term" value="C:membrane"/>
    <property type="evidence" value="ECO:0007669"/>
    <property type="project" value="UniProtKB-SubCell"/>
</dbReference>
<dbReference type="GO" id="GO:0004888">
    <property type="term" value="F:transmembrane signaling receptor activity"/>
    <property type="evidence" value="ECO:0007669"/>
    <property type="project" value="InterPro"/>
</dbReference>
<evidence type="ECO:0000256" key="1">
    <source>
        <dbReference type="ARBA" id="ARBA00004141"/>
    </source>
</evidence>
<feature type="transmembrane region" description="Helical" evidence="3">
    <location>
        <begin position="348"/>
        <end position="369"/>
    </location>
</feature>
<sequence length="370" mass="42356">MKGQVSTFLLNFLIISATSIKLPDNYDPSIRPNDGAVADYIKVSIQVLSIRDIDERNNEINVDLIIRKQWMDSRLSNLTLRDIILSSKHPEIWVPDFYIRNSGGSKRPQEHSTSLRLSNEGSVNHNERLSVRLNCPMTFVKFPFDTQECSLTLSSYGYTRVHLDMIWHGLVNEDIPVFDSEFTLSNVVQSSRNVRVKEGEYAHLILSIFLTRSGVRYVFRVFLPTILLSLFSYGTLYMQDTKSRRNGPNLNQLNLVSLAVNSLMVLLVVFIGQINSLHSPQAATVTAFDVWMLWVGLVVFLCFSLRLLKIITTWTDNSRNKGQREMSVTELTEKSEPQESLIETAERYLRLSIPVVLVLFLVVYFAVYFS</sequence>
<dbReference type="InterPro" id="IPR006202">
    <property type="entry name" value="Neur_chan_lig-bd"/>
</dbReference>
<dbReference type="EMBL" id="CAJVCH010429551">
    <property type="protein sequence ID" value="CAG7818765.1"/>
    <property type="molecule type" value="Genomic_DNA"/>
</dbReference>
<feature type="domain" description="Neurotransmitter-gated ion-channel ligand-binding" evidence="5">
    <location>
        <begin position="21"/>
        <end position="200"/>
    </location>
</feature>
<dbReference type="Pfam" id="PF02931">
    <property type="entry name" value="Neur_chan_LBD"/>
    <property type="match status" value="1"/>
</dbReference>
<evidence type="ECO:0000259" key="5">
    <source>
        <dbReference type="Pfam" id="PF02931"/>
    </source>
</evidence>